<proteinExistence type="predicted"/>
<organism evidence="1 2">
    <name type="scientific">Propionispira arboris</name>
    <dbReference type="NCBI Taxonomy" id="84035"/>
    <lineage>
        <taxon>Bacteria</taxon>
        <taxon>Bacillati</taxon>
        <taxon>Bacillota</taxon>
        <taxon>Negativicutes</taxon>
        <taxon>Selenomonadales</taxon>
        <taxon>Selenomonadaceae</taxon>
        <taxon>Propionispira</taxon>
    </lineage>
</organism>
<dbReference type="Proteomes" id="UP000199662">
    <property type="component" value="Unassembled WGS sequence"/>
</dbReference>
<dbReference type="EMBL" id="FNZK01000004">
    <property type="protein sequence ID" value="SEJ16902.1"/>
    <property type="molecule type" value="Genomic_DNA"/>
</dbReference>
<protein>
    <submittedName>
        <fullName evidence="1">TIGR02678 family protein</fullName>
    </submittedName>
</protein>
<reference evidence="1 2" key="1">
    <citation type="submission" date="2016-10" db="EMBL/GenBank/DDBJ databases">
        <authorList>
            <person name="de Groot N.N."/>
        </authorList>
    </citation>
    <scope>NUCLEOTIDE SEQUENCE [LARGE SCALE GENOMIC DNA]</scope>
    <source>
        <strain evidence="1 2">DSM 2179</strain>
    </source>
</reference>
<dbReference type="STRING" id="84035.SAMN05660742_10429"/>
<accession>A0A1H6WWP8</accession>
<dbReference type="Pfam" id="PF09661">
    <property type="entry name" value="DUF2398"/>
    <property type="match status" value="1"/>
</dbReference>
<dbReference type="AlphaFoldDB" id="A0A1H6WWP8"/>
<dbReference type="NCBIfam" id="TIGR02678">
    <property type="entry name" value="TIGR02678 family protein"/>
    <property type="match status" value="1"/>
</dbReference>
<keyword evidence="2" id="KW-1185">Reference proteome</keyword>
<sequence>MVMNEARALLTQYWINRADEKELYFMIKHELPKFRKFFTEQLGWRLIVNEQLIKLEKVPAHAEPFMGIQAFTDMRDYCILCFLLIFLEDREDDEQFLLSELVDMITLQLKEYMEIDWTEFTQRKSLIRTLQFAEVRGLLRVYEGASNNLTSSMNQEVLYENTGLSRYFATNFNRDIASFSSYCDFERENIAEVDSDRGHYRINRVYRELVTAPAMYWTTADDPDAVYVKNQRQWVAKNLVDYLGGVLQIHRGGAFFVMEEADPFGLVHPNESMLSGIVLLLCEEIRLAVAKDEFVRDLQDGIVLEKNVFMKYLSACKEKYGEGWSKEYREMSLNKMTIQVVEYMQQWMMLKPFGESLFLYPAVGKFTGEYPKDFKNKADNEDE</sequence>
<name>A0A1H6WWP8_9FIRM</name>
<gene>
    <name evidence="1" type="ORF">SAMN05660742_10429</name>
</gene>
<evidence type="ECO:0000313" key="2">
    <source>
        <dbReference type="Proteomes" id="UP000199662"/>
    </source>
</evidence>
<evidence type="ECO:0000313" key="1">
    <source>
        <dbReference type="EMBL" id="SEJ16902.1"/>
    </source>
</evidence>
<dbReference type="InterPro" id="IPR013494">
    <property type="entry name" value="CHP02678"/>
</dbReference>